<evidence type="ECO:0000313" key="3">
    <source>
        <dbReference type="EMBL" id="MCV9926343.1"/>
    </source>
</evidence>
<dbReference type="Proteomes" id="UP001151079">
    <property type="component" value="Unassembled WGS sequence"/>
</dbReference>
<evidence type="ECO:0000256" key="1">
    <source>
        <dbReference type="SAM" id="SignalP"/>
    </source>
</evidence>
<comment type="caution">
    <text evidence="3">The sequence shown here is derived from an EMBL/GenBank/DDBJ whole genome shotgun (WGS) entry which is preliminary data.</text>
</comment>
<feature type="domain" description="DUF2268" evidence="2">
    <location>
        <begin position="303"/>
        <end position="419"/>
    </location>
</feature>
<evidence type="ECO:0000259" key="2">
    <source>
        <dbReference type="Pfam" id="PF10026"/>
    </source>
</evidence>
<feature type="chain" id="PRO_5040790172" evidence="1">
    <location>
        <begin position="20"/>
        <end position="448"/>
    </location>
</feature>
<dbReference type="InterPro" id="IPR018728">
    <property type="entry name" value="DUF2268"/>
</dbReference>
<protein>
    <submittedName>
        <fullName evidence="3">DUF2268 domain-containing protein</fullName>
    </submittedName>
</protein>
<keyword evidence="1" id="KW-0732">Signal</keyword>
<feature type="signal peptide" evidence="1">
    <location>
        <begin position="1"/>
        <end position="19"/>
    </location>
</feature>
<proteinExistence type="predicted"/>
<dbReference type="AlphaFoldDB" id="A0A9X2YT86"/>
<dbReference type="RefSeq" id="WP_264204542.1">
    <property type="nucleotide sequence ID" value="NZ_JAOZEW010000001.1"/>
</dbReference>
<dbReference type="EMBL" id="JAOZEW010000001">
    <property type="protein sequence ID" value="MCV9926343.1"/>
    <property type="molecule type" value="Genomic_DNA"/>
</dbReference>
<sequence length="448" mass="51378">MMKLFLLFLVLTSGPLVYSQNIEINKKQENIKYTGSSEITFQVKLKKNSSYLITVFQNKIDIKVDLIDPENKIEQTTDLADGNSGYDKIDFIAKQSGDYKISIKGISNKVVPNGEINVCITTYGKAQLQKRKEIQKTLQTENSKSIYTLDIKQFWEMYDNLKFCKTTNDSIRTIQTLYLDRGTNGLRQFAKVRDFSAEMFVKRIWKYKNYYNSIRQNSFIVYELNSSIDSIANNLKKIYPNVSDFKVAFVIGPMLAAGTISSNVLLIAAEMQTGDKTSDVNEITNPNLKTDIVSTNNLIEVKAKLEETITHELVHTQQKERNKNACSCPLLENIIKEGVASFIAEKNLGRPNKITQYAIYGQKNEKALWYEMKSELCTNNYKNWLFNASSSKDRPGDLGYYVGYKIAESYYNQASDKQQAYIEMIEMDNPLLFLDKSKYDLKFLTTTN</sequence>
<reference evidence="3" key="1">
    <citation type="submission" date="2022-10" db="EMBL/GenBank/DDBJ databases">
        <title>Two novel species of Flavobacterium.</title>
        <authorList>
            <person name="Liu Q."/>
            <person name="Xin Y.-H."/>
        </authorList>
    </citation>
    <scope>NUCLEOTIDE SEQUENCE</scope>
    <source>
        <strain evidence="3">LS1R49</strain>
    </source>
</reference>
<accession>A0A9X2YT86</accession>
<keyword evidence="4" id="KW-1185">Reference proteome</keyword>
<organism evidence="3 4">
    <name type="scientific">Flavobacterium shii</name>
    <dbReference type="NCBI Taxonomy" id="2987687"/>
    <lineage>
        <taxon>Bacteria</taxon>
        <taxon>Pseudomonadati</taxon>
        <taxon>Bacteroidota</taxon>
        <taxon>Flavobacteriia</taxon>
        <taxon>Flavobacteriales</taxon>
        <taxon>Flavobacteriaceae</taxon>
        <taxon>Flavobacterium</taxon>
    </lineage>
</organism>
<evidence type="ECO:0000313" key="4">
    <source>
        <dbReference type="Proteomes" id="UP001151079"/>
    </source>
</evidence>
<name>A0A9X2YT86_9FLAO</name>
<gene>
    <name evidence="3" type="ORF">OIU83_01665</name>
</gene>
<dbReference type="Pfam" id="PF10026">
    <property type="entry name" value="DUF2268"/>
    <property type="match status" value="1"/>
</dbReference>